<dbReference type="RefSeq" id="WP_141106385.1">
    <property type="nucleotide sequence ID" value="NZ_FYEW01000001.1"/>
</dbReference>
<dbReference type="AlphaFoldDB" id="A0A212T1Q7"/>
<dbReference type="PROSITE" id="PS51257">
    <property type="entry name" value="PROKAR_LIPOPROTEIN"/>
    <property type="match status" value="1"/>
</dbReference>
<reference evidence="3" key="1">
    <citation type="submission" date="2017-06" db="EMBL/GenBank/DDBJ databases">
        <authorList>
            <person name="Varghese N."/>
            <person name="Submissions S."/>
        </authorList>
    </citation>
    <scope>NUCLEOTIDE SEQUENCE [LARGE SCALE GENOMIC DNA]</scope>
    <source>
        <strain evidence="3">DSM 11116</strain>
    </source>
</reference>
<dbReference type="Proteomes" id="UP000198131">
    <property type="component" value="Unassembled WGS sequence"/>
</dbReference>
<evidence type="ECO:0000256" key="1">
    <source>
        <dbReference type="SAM" id="SignalP"/>
    </source>
</evidence>
<sequence length="228" mass="24332">MKYFLPVLSLGLFLTACGDVKNPNGMPDQPTSQEPVKIISADPAKPDPQAAKTENPVMPADTSVAGAWLLLDGALRSHDAQVLNQLMDPEYGLWVLEQAGGKPLVTRVADVDAFRDQRQQPIFALDKKLMTCAAPTSLPKLPVAACPAGKFPESGCFHGPATAFRALGFWPGATVKGGTRQQGEAAQGRIVRSVLQTNTGYQFHFSKSAGSGGRWRLVFIDLRGACGV</sequence>
<protein>
    <submittedName>
        <fullName evidence="2">Uncharacterized protein</fullName>
    </submittedName>
</protein>
<gene>
    <name evidence="2" type="ORF">SAMN06265337_0158</name>
</gene>
<feature type="signal peptide" evidence="1">
    <location>
        <begin position="1"/>
        <end position="18"/>
    </location>
</feature>
<proteinExistence type="predicted"/>
<keyword evidence="1" id="KW-0732">Signal</keyword>
<evidence type="ECO:0000313" key="3">
    <source>
        <dbReference type="Proteomes" id="UP000198131"/>
    </source>
</evidence>
<evidence type="ECO:0000313" key="2">
    <source>
        <dbReference type="EMBL" id="SNC59945.1"/>
    </source>
</evidence>
<accession>A0A212T1Q7</accession>
<keyword evidence="3" id="KW-1185">Reference proteome</keyword>
<name>A0A212T1Q7_9BACT</name>
<dbReference type="OrthoDB" id="875353at2"/>
<organism evidence="2 3">
    <name type="scientific">Hymenobacter gelipurpurascens</name>
    <dbReference type="NCBI Taxonomy" id="89968"/>
    <lineage>
        <taxon>Bacteria</taxon>
        <taxon>Pseudomonadati</taxon>
        <taxon>Bacteroidota</taxon>
        <taxon>Cytophagia</taxon>
        <taxon>Cytophagales</taxon>
        <taxon>Hymenobacteraceae</taxon>
        <taxon>Hymenobacter</taxon>
    </lineage>
</organism>
<dbReference type="EMBL" id="FYEW01000001">
    <property type="protein sequence ID" value="SNC59945.1"/>
    <property type="molecule type" value="Genomic_DNA"/>
</dbReference>
<feature type="chain" id="PRO_5013370036" evidence="1">
    <location>
        <begin position="19"/>
        <end position="228"/>
    </location>
</feature>